<feature type="region of interest" description="Disordered" evidence="6">
    <location>
        <begin position="1"/>
        <end position="26"/>
    </location>
</feature>
<feature type="compositionally biased region" description="Low complexity" evidence="6">
    <location>
        <begin position="167"/>
        <end position="182"/>
    </location>
</feature>
<dbReference type="GO" id="GO:1905786">
    <property type="term" value="P:positive regulation of anaphase-promoting complex-dependent catabolic process"/>
    <property type="evidence" value="ECO:0007669"/>
    <property type="project" value="TreeGrafter"/>
</dbReference>
<evidence type="ECO:0000256" key="4">
    <source>
        <dbReference type="ARBA" id="ARBA00023306"/>
    </source>
</evidence>
<dbReference type="SUPFAM" id="SSF50978">
    <property type="entry name" value="WD40 repeat-like"/>
    <property type="match status" value="1"/>
</dbReference>
<dbReference type="Proteomes" id="UP001211907">
    <property type="component" value="Unassembled WGS sequence"/>
</dbReference>
<dbReference type="InterPro" id="IPR033010">
    <property type="entry name" value="Cdc20/Fizzy"/>
</dbReference>
<feature type="repeat" description="WD" evidence="5">
    <location>
        <begin position="593"/>
        <end position="627"/>
    </location>
</feature>
<evidence type="ECO:0000256" key="3">
    <source>
        <dbReference type="ARBA" id="ARBA00022737"/>
    </source>
</evidence>
<feature type="compositionally biased region" description="Low complexity" evidence="6">
    <location>
        <begin position="224"/>
        <end position="236"/>
    </location>
</feature>
<keyword evidence="2 5" id="KW-0853">WD repeat</keyword>
<keyword evidence="4" id="KW-0131">Cell cycle</keyword>
<dbReference type="PROSITE" id="PS00678">
    <property type="entry name" value="WD_REPEATS_1"/>
    <property type="match status" value="2"/>
</dbReference>
<evidence type="ECO:0000313" key="9">
    <source>
        <dbReference type="Proteomes" id="UP001211907"/>
    </source>
</evidence>
<organism evidence="8 9">
    <name type="scientific">Physocladia obscura</name>
    <dbReference type="NCBI Taxonomy" id="109957"/>
    <lineage>
        <taxon>Eukaryota</taxon>
        <taxon>Fungi</taxon>
        <taxon>Fungi incertae sedis</taxon>
        <taxon>Chytridiomycota</taxon>
        <taxon>Chytridiomycota incertae sedis</taxon>
        <taxon>Chytridiomycetes</taxon>
        <taxon>Chytridiales</taxon>
        <taxon>Chytriomycetaceae</taxon>
        <taxon>Physocladia</taxon>
    </lineage>
</organism>
<dbReference type="PROSITE" id="PS50082">
    <property type="entry name" value="WD_REPEATS_2"/>
    <property type="match status" value="3"/>
</dbReference>
<accession>A0AAD5XFF3</accession>
<name>A0AAD5XFF3_9FUNG</name>
<dbReference type="PROSITE" id="PS50294">
    <property type="entry name" value="WD_REPEATS_REGION"/>
    <property type="match status" value="2"/>
</dbReference>
<protein>
    <submittedName>
        <fullName evidence="8">Substrate-specific activator of APC-dependent proteolysis</fullName>
    </submittedName>
</protein>
<feature type="repeat" description="WD" evidence="5">
    <location>
        <begin position="636"/>
        <end position="680"/>
    </location>
</feature>
<dbReference type="InterPro" id="IPR015943">
    <property type="entry name" value="WD40/YVTN_repeat-like_dom_sf"/>
</dbReference>
<keyword evidence="3" id="KW-0677">Repeat</keyword>
<comment type="similarity">
    <text evidence="1">Belongs to the WD repeat CDC20/Fizzy family.</text>
</comment>
<feature type="region of interest" description="Disordered" evidence="6">
    <location>
        <begin position="138"/>
        <end position="184"/>
    </location>
</feature>
<feature type="compositionally biased region" description="Polar residues" evidence="6">
    <location>
        <begin position="142"/>
        <end position="156"/>
    </location>
</feature>
<evidence type="ECO:0000256" key="6">
    <source>
        <dbReference type="SAM" id="MobiDB-lite"/>
    </source>
</evidence>
<dbReference type="PANTHER" id="PTHR19918:SF1">
    <property type="entry name" value="FIZZY-RELATED PROTEIN HOMOLOG"/>
    <property type="match status" value="1"/>
</dbReference>
<evidence type="ECO:0000256" key="2">
    <source>
        <dbReference type="ARBA" id="ARBA00022574"/>
    </source>
</evidence>
<dbReference type="InterPro" id="IPR001680">
    <property type="entry name" value="WD40_rpt"/>
</dbReference>
<evidence type="ECO:0000256" key="1">
    <source>
        <dbReference type="ARBA" id="ARBA00006445"/>
    </source>
</evidence>
<dbReference type="SMART" id="SM00320">
    <property type="entry name" value="WD40"/>
    <property type="match status" value="6"/>
</dbReference>
<sequence length="759" mass="81233">MANKRGQRVGLAVAATSVEQPADTNDIEAAWREEQTDREMAAMAEAEAQEREEAESSLNTTSTDGFSCTDTSANNNCAGVVDSSSNGFACSPAPTTATITTSSTTATAAATRTLTPPPLIDPVFERMMWLRRSPHRFAGMSATPTKSRCAHPQSSPTPTPRSKRKSMISVSSTSSSSNIKTNDFSNVIDETPTKKIMTSAFRSVSLQSPFSDQNNNDSDNDCALPSSPTPSSLKKPVGGLSRENLFTRRAPITSDRLVNPPPQRDDSNSNTCNAQQEHQNMIYQVALASEVLGAAAGPVIAAQLAPFKDSSDPNTTLSTLASANTRIMAFKNSPRDGYYPPTATAHLMSETRVPTVSVSADRNVRRTPVKQPGSASTFLRFAGTGTGSGGSSSALNVGGSAGRAQQQYGSLMPRANNFQPSVQTQQIVGELAKQQPRVIFKSPYKVLDAPELQDDFYLNLVDWSTANILGVGLGSCVYLWNAQSSVVTKLCDLSAAARNGASSVAGNSGNATGDVVTSVNWNPKGNLVAIGTNKGAVEVWDIEAKKKLHELIGHTSRVGSIAWCGNLLTTGSRDRSILMRDIRLAPRESEMKLTSHKQEVCGLKWDNEDNRLASGGNDNRLLIWDLKKIEKPVLTYSEHTAAVKAIAWSPHKSGLLASGGGTADQYIRFWNVSSSSSESLSQKMTHSQVCNLAWSSSDDEIVSTHGFSQNQVIVWTVGGTRYNQKPTLSSLETLTGHTMRVLYLAISPDNQNIVTGAGS</sequence>
<feature type="region of interest" description="Disordered" evidence="6">
    <location>
        <begin position="207"/>
        <end position="272"/>
    </location>
</feature>
<evidence type="ECO:0000256" key="5">
    <source>
        <dbReference type="PROSITE-ProRule" id="PRU00221"/>
    </source>
</evidence>
<proteinExistence type="inferred from homology"/>
<feature type="domain" description="CDC20/Fizzy WD40" evidence="7">
    <location>
        <begin position="447"/>
        <end position="758"/>
    </location>
</feature>
<comment type="caution">
    <text evidence="8">The sequence shown here is derived from an EMBL/GenBank/DDBJ whole genome shotgun (WGS) entry which is preliminary data.</text>
</comment>
<feature type="repeat" description="WD" evidence="5">
    <location>
        <begin position="516"/>
        <end position="550"/>
    </location>
</feature>
<keyword evidence="9" id="KW-1185">Reference proteome</keyword>
<dbReference type="Pfam" id="PF24807">
    <property type="entry name" value="WD40_CDC20-Fz"/>
    <property type="match status" value="1"/>
</dbReference>
<feature type="region of interest" description="Disordered" evidence="6">
    <location>
        <begin position="38"/>
        <end position="63"/>
    </location>
</feature>
<evidence type="ECO:0000313" key="8">
    <source>
        <dbReference type="EMBL" id="KAJ3119864.1"/>
    </source>
</evidence>
<dbReference type="GO" id="GO:0031145">
    <property type="term" value="P:anaphase-promoting complex-dependent catabolic process"/>
    <property type="evidence" value="ECO:0007669"/>
    <property type="project" value="TreeGrafter"/>
</dbReference>
<dbReference type="GO" id="GO:0005680">
    <property type="term" value="C:anaphase-promoting complex"/>
    <property type="evidence" value="ECO:0007669"/>
    <property type="project" value="TreeGrafter"/>
</dbReference>
<dbReference type="InterPro" id="IPR036322">
    <property type="entry name" value="WD40_repeat_dom_sf"/>
</dbReference>
<gene>
    <name evidence="8" type="primary">CDH1</name>
    <name evidence="8" type="ORF">HK100_000123</name>
</gene>
<reference evidence="8" key="1">
    <citation type="submission" date="2020-05" db="EMBL/GenBank/DDBJ databases">
        <title>Phylogenomic resolution of chytrid fungi.</title>
        <authorList>
            <person name="Stajich J.E."/>
            <person name="Amses K."/>
            <person name="Simmons R."/>
            <person name="Seto K."/>
            <person name="Myers J."/>
            <person name="Bonds A."/>
            <person name="Quandt C.A."/>
            <person name="Barry K."/>
            <person name="Liu P."/>
            <person name="Grigoriev I."/>
            <person name="Longcore J.E."/>
            <person name="James T.Y."/>
        </authorList>
    </citation>
    <scope>NUCLEOTIDE SEQUENCE</scope>
    <source>
        <strain evidence="8">JEL0513</strain>
    </source>
</reference>
<dbReference type="Gene3D" id="2.130.10.10">
    <property type="entry name" value="YVTN repeat-like/Quinoprotein amine dehydrogenase"/>
    <property type="match status" value="1"/>
</dbReference>
<dbReference type="AlphaFoldDB" id="A0AAD5XFF3"/>
<dbReference type="GO" id="GO:0010997">
    <property type="term" value="F:anaphase-promoting complex binding"/>
    <property type="evidence" value="ECO:0007669"/>
    <property type="project" value="InterPro"/>
</dbReference>
<dbReference type="InterPro" id="IPR056150">
    <property type="entry name" value="WD40_CDC20-Fz"/>
</dbReference>
<dbReference type="PANTHER" id="PTHR19918">
    <property type="entry name" value="CELL DIVISION CYCLE 20 CDC20 FIZZY -RELATED"/>
    <property type="match status" value="1"/>
</dbReference>
<dbReference type="GO" id="GO:1990757">
    <property type="term" value="F:ubiquitin ligase activator activity"/>
    <property type="evidence" value="ECO:0007669"/>
    <property type="project" value="TreeGrafter"/>
</dbReference>
<evidence type="ECO:0000259" key="7">
    <source>
        <dbReference type="Pfam" id="PF24807"/>
    </source>
</evidence>
<dbReference type="InterPro" id="IPR019775">
    <property type="entry name" value="WD40_repeat_CS"/>
</dbReference>
<dbReference type="EMBL" id="JADGJH010001017">
    <property type="protein sequence ID" value="KAJ3119864.1"/>
    <property type="molecule type" value="Genomic_DNA"/>
</dbReference>